<dbReference type="RefSeq" id="WP_319010337.1">
    <property type="nucleotide sequence ID" value="NZ_JAWJZF010000373.1"/>
</dbReference>
<dbReference type="EMBL" id="JAWJZF010000373">
    <property type="protein sequence ID" value="MDX2294018.1"/>
    <property type="molecule type" value="Genomic_DNA"/>
</dbReference>
<evidence type="ECO:0000313" key="3">
    <source>
        <dbReference type="Proteomes" id="UP001278571"/>
    </source>
</evidence>
<protein>
    <submittedName>
        <fullName evidence="2">Uncharacterized protein</fullName>
    </submittedName>
</protein>
<organism evidence="2 3">
    <name type="scientific">Streptomyces roseolus</name>
    <dbReference type="NCBI Taxonomy" id="67358"/>
    <lineage>
        <taxon>Bacteria</taxon>
        <taxon>Bacillati</taxon>
        <taxon>Actinomycetota</taxon>
        <taxon>Actinomycetes</taxon>
        <taxon>Kitasatosporales</taxon>
        <taxon>Streptomycetaceae</taxon>
        <taxon>Streptomyces</taxon>
    </lineage>
</organism>
<evidence type="ECO:0000313" key="2">
    <source>
        <dbReference type="EMBL" id="MDX2294018.1"/>
    </source>
</evidence>
<evidence type="ECO:0000256" key="1">
    <source>
        <dbReference type="SAM" id="MobiDB-lite"/>
    </source>
</evidence>
<comment type="caution">
    <text evidence="2">The sequence shown here is derived from an EMBL/GenBank/DDBJ whole genome shotgun (WGS) entry which is preliminary data.</text>
</comment>
<accession>A0ABU4K8D5</accession>
<name>A0ABU4K8D5_9ACTN</name>
<feature type="region of interest" description="Disordered" evidence="1">
    <location>
        <begin position="85"/>
        <end position="105"/>
    </location>
</feature>
<proteinExistence type="predicted"/>
<keyword evidence="3" id="KW-1185">Reference proteome</keyword>
<dbReference type="Proteomes" id="UP001278571">
    <property type="component" value="Unassembled WGS sequence"/>
</dbReference>
<gene>
    <name evidence="2" type="ORF">R2363_17790</name>
</gene>
<sequence>MREKNRPDTGAPALPPYQEGLRRRLLAATVVPAPAPWRSVFGGHAPVGGLTGIGFGVDPATGHDLVMVVSSQGYGVFDAVTGERIARDRDPEDDGPDGTPDLSCPWIGPLTGRRVRVAGLFGGGLHSTSGDGWTVDVEAPDWPNHRILLSDNGGNWHRPPHTEGWWHVFHSTWSTLRAAGFSPTGRTLAVATSSDLTLWTRRPA</sequence>
<reference evidence="2 3" key="1">
    <citation type="submission" date="2023-10" db="EMBL/GenBank/DDBJ databases">
        <authorList>
            <person name="Wang X.X."/>
        </authorList>
    </citation>
    <scope>NUCLEOTIDE SEQUENCE [LARGE SCALE GENOMIC DNA]</scope>
    <source>
        <strain evidence="2 3">NBRC 12816</strain>
    </source>
</reference>